<reference evidence="2" key="1">
    <citation type="submission" date="2022-09" db="EMBL/GenBank/DDBJ databases">
        <title>Fusarium specimens isolated from Avocado Roots.</title>
        <authorList>
            <person name="Stajich J."/>
            <person name="Roper C."/>
            <person name="Heimlech-Rivalta G."/>
        </authorList>
    </citation>
    <scope>NUCLEOTIDE SEQUENCE</scope>
    <source>
        <strain evidence="2">A02</strain>
    </source>
</reference>
<keyword evidence="1" id="KW-0472">Membrane</keyword>
<dbReference type="OrthoDB" id="18139at2759"/>
<dbReference type="PANTHER" id="PTHR28112">
    <property type="entry name" value="SRP-INDEPENDENT TARGETING PROTEIN 3"/>
    <property type="match status" value="1"/>
</dbReference>
<evidence type="ECO:0000313" key="3">
    <source>
        <dbReference type="Proteomes" id="UP001152087"/>
    </source>
</evidence>
<dbReference type="Pfam" id="PF10032">
    <property type="entry name" value="Pho88"/>
    <property type="match status" value="1"/>
</dbReference>
<name>A0A9W8R4V2_9HYPO</name>
<dbReference type="InterPro" id="IPR012098">
    <property type="entry name" value="SND3_fun"/>
</dbReference>
<gene>
    <name evidence="2" type="primary">PHO88_2</name>
    <name evidence="2" type="ORF">NW755_008100</name>
</gene>
<keyword evidence="3" id="KW-1185">Reference proteome</keyword>
<dbReference type="GO" id="GO:0005739">
    <property type="term" value="C:mitochondrion"/>
    <property type="evidence" value="ECO:0007669"/>
    <property type="project" value="TreeGrafter"/>
</dbReference>
<accession>A0A9W8R4V2</accession>
<dbReference type="AlphaFoldDB" id="A0A9W8R4V2"/>
<keyword evidence="1" id="KW-1133">Transmembrane helix</keyword>
<comment type="caution">
    <text evidence="2">The sequence shown here is derived from an EMBL/GenBank/DDBJ whole genome shotgun (WGS) entry which is preliminary data.</text>
</comment>
<dbReference type="GO" id="GO:0045047">
    <property type="term" value="P:protein targeting to ER"/>
    <property type="evidence" value="ECO:0007669"/>
    <property type="project" value="InterPro"/>
</dbReference>
<dbReference type="GO" id="GO:0005783">
    <property type="term" value="C:endoplasmic reticulum"/>
    <property type="evidence" value="ECO:0007669"/>
    <property type="project" value="InterPro"/>
</dbReference>
<dbReference type="EMBL" id="JAOQAV010000021">
    <property type="protein sequence ID" value="KAJ4186241.1"/>
    <property type="molecule type" value="Genomic_DNA"/>
</dbReference>
<evidence type="ECO:0000256" key="1">
    <source>
        <dbReference type="SAM" id="Phobius"/>
    </source>
</evidence>
<protein>
    <submittedName>
        <fullName evidence="2">Phosphate transporter (Pho88)</fullName>
    </submittedName>
</protein>
<feature type="transmembrane region" description="Helical" evidence="1">
    <location>
        <begin position="29"/>
        <end position="52"/>
    </location>
</feature>
<proteinExistence type="predicted"/>
<keyword evidence="1" id="KW-0812">Transmembrane</keyword>
<dbReference type="PANTHER" id="PTHR28112:SF1">
    <property type="entry name" value="SRP-INDEPENDENT TARGETING PROTEIN 3"/>
    <property type="match status" value="1"/>
</dbReference>
<sequence length="77" mass="8758">MALSPQITNLIIILGMMQVSKRVPFDDPFVLNVVRAIYLASNVLIAGLYFFTQLKINKKKGMTTPQLPTKPFQTIRY</sequence>
<dbReference type="Proteomes" id="UP001152087">
    <property type="component" value="Unassembled WGS sequence"/>
</dbReference>
<evidence type="ECO:0000313" key="2">
    <source>
        <dbReference type="EMBL" id="KAJ4186241.1"/>
    </source>
</evidence>
<organism evidence="2 3">
    <name type="scientific">Fusarium falciforme</name>
    <dbReference type="NCBI Taxonomy" id="195108"/>
    <lineage>
        <taxon>Eukaryota</taxon>
        <taxon>Fungi</taxon>
        <taxon>Dikarya</taxon>
        <taxon>Ascomycota</taxon>
        <taxon>Pezizomycotina</taxon>
        <taxon>Sordariomycetes</taxon>
        <taxon>Hypocreomycetidae</taxon>
        <taxon>Hypocreales</taxon>
        <taxon>Nectriaceae</taxon>
        <taxon>Fusarium</taxon>
        <taxon>Fusarium solani species complex</taxon>
    </lineage>
</organism>